<dbReference type="RefSeq" id="WP_261945170.1">
    <property type="nucleotide sequence ID" value="NZ_CALYLO010000006.1"/>
</dbReference>
<evidence type="ECO:0000313" key="1">
    <source>
        <dbReference type="EMBL" id="CAH8247202.1"/>
    </source>
</evidence>
<organism evidence="1 2">
    <name type="scientific">Paenibacillus melissococcoides</name>
    <dbReference type="NCBI Taxonomy" id="2912268"/>
    <lineage>
        <taxon>Bacteria</taxon>
        <taxon>Bacillati</taxon>
        <taxon>Bacillota</taxon>
        <taxon>Bacilli</taxon>
        <taxon>Bacillales</taxon>
        <taxon>Paenibacillaceae</taxon>
        <taxon>Paenibacillus</taxon>
    </lineage>
</organism>
<reference evidence="1" key="1">
    <citation type="submission" date="2022-06" db="EMBL/GenBank/DDBJ databases">
        <authorList>
            <person name="Dietemann V."/>
            <person name="Ory F."/>
            <person name="Dainat B."/>
            <person name="Oberhansli S."/>
        </authorList>
    </citation>
    <scope>NUCLEOTIDE SEQUENCE</scope>
    <source>
        <strain evidence="1">Ena-SAMPLE-TAB-26-04-2022-14:26:32:270-5432</strain>
    </source>
</reference>
<gene>
    <name evidence="1" type="ORF">WJ0W_004436</name>
</gene>
<dbReference type="Proteomes" id="UP001154322">
    <property type="component" value="Unassembled WGS sequence"/>
</dbReference>
<evidence type="ECO:0000313" key="2">
    <source>
        <dbReference type="Proteomes" id="UP001154322"/>
    </source>
</evidence>
<proteinExistence type="predicted"/>
<accession>A0ABM9G699</accession>
<comment type="caution">
    <text evidence="1">The sequence shown here is derived from an EMBL/GenBank/DDBJ whole genome shotgun (WGS) entry which is preliminary data.</text>
</comment>
<sequence length="173" mass="19089">MTLQTQLTIEIRDVNGTVLATASDQGQAQLVYHQPYQEGDHIVVKSGHPNQYLMLQLDDTMPATFVYLATTCYRLVIPFGEKKISYNPKSYSGDIHALSVRLATAAEISSYKNVALNPFDQHENDSCYPHAIANVETRGDLLLAMPLMAIALMLVTGHGHLSRGALTNKMTLK</sequence>
<keyword evidence="2" id="KW-1185">Reference proteome</keyword>
<name>A0ABM9G699_9BACL</name>
<dbReference type="EMBL" id="CALYLO010000006">
    <property type="protein sequence ID" value="CAH8247202.1"/>
    <property type="molecule type" value="Genomic_DNA"/>
</dbReference>
<protein>
    <submittedName>
        <fullName evidence="1">Uncharacterized protein</fullName>
    </submittedName>
</protein>